<evidence type="ECO:0000313" key="3">
    <source>
        <dbReference type="Proteomes" id="UP000824782"/>
    </source>
</evidence>
<evidence type="ECO:0008006" key="4">
    <source>
        <dbReference type="Google" id="ProtNLM"/>
    </source>
</evidence>
<dbReference type="PANTHER" id="PTHR40382">
    <property type="match status" value="1"/>
</dbReference>
<organism evidence="2 3">
    <name type="scientific">Engystomops pustulosus</name>
    <name type="common">Tungara frog</name>
    <name type="synonym">Physalaemus pustulosus</name>
    <dbReference type="NCBI Taxonomy" id="76066"/>
    <lineage>
        <taxon>Eukaryota</taxon>
        <taxon>Metazoa</taxon>
        <taxon>Chordata</taxon>
        <taxon>Craniata</taxon>
        <taxon>Vertebrata</taxon>
        <taxon>Euteleostomi</taxon>
        <taxon>Amphibia</taxon>
        <taxon>Batrachia</taxon>
        <taxon>Anura</taxon>
        <taxon>Neobatrachia</taxon>
        <taxon>Hyloidea</taxon>
        <taxon>Leptodactylidae</taxon>
        <taxon>Leiuperinae</taxon>
        <taxon>Engystomops</taxon>
    </lineage>
</organism>
<dbReference type="AlphaFoldDB" id="A0AAV7A686"/>
<keyword evidence="1" id="KW-0812">Transmembrane</keyword>
<name>A0AAV7A686_ENGPU</name>
<reference evidence="2" key="1">
    <citation type="thesis" date="2020" institute="ProQuest LLC" country="789 East Eisenhower Parkway, Ann Arbor, MI, USA">
        <title>Comparative Genomics and Chromosome Evolution.</title>
        <authorList>
            <person name="Mudd A.B."/>
        </authorList>
    </citation>
    <scope>NUCLEOTIDE SEQUENCE</scope>
    <source>
        <strain evidence="2">237g6f4</strain>
        <tissue evidence="2">Blood</tissue>
    </source>
</reference>
<dbReference type="EMBL" id="WNYA01000009">
    <property type="protein sequence ID" value="KAG8555389.1"/>
    <property type="molecule type" value="Genomic_DNA"/>
</dbReference>
<gene>
    <name evidence="2" type="ORF">GDO81_017688</name>
</gene>
<dbReference type="PANTHER" id="PTHR40382:SF1">
    <property type="entry name" value="RIKEN CDNA 4930523C07 GENE"/>
    <property type="match status" value="1"/>
</dbReference>
<accession>A0AAV7A686</accession>
<keyword evidence="3" id="KW-1185">Reference proteome</keyword>
<protein>
    <recommendedName>
        <fullName evidence="4">KIAA0040</fullName>
    </recommendedName>
</protein>
<comment type="caution">
    <text evidence="2">The sequence shown here is derived from an EMBL/GenBank/DDBJ whole genome shotgun (WGS) entry which is preliminary data.</text>
</comment>
<sequence length="98" mass="11329">MESINDFFQRIYEMILYKHSQGIYNIICLGVLLALPLLVLLIASIICCHFCCCRNKKSNKLQPQPSKKKKKKNEEEDLWIPSPQAKSIMLEKVPSFSV</sequence>
<dbReference type="Proteomes" id="UP000824782">
    <property type="component" value="Unassembled WGS sequence"/>
</dbReference>
<dbReference type="InterPro" id="IPR039964">
    <property type="entry name" value="KIAA0040-like"/>
</dbReference>
<keyword evidence="1" id="KW-0472">Membrane</keyword>
<feature type="transmembrane region" description="Helical" evidence="1">
    <location>
        <begin position="23"/>
        <end position="52"/>
    </location>
</feature>
<evidence type="ECO:0000256" key="1">
    <source>
        <dbReference type="SAM" id="Phobius"/>
    </source>
</evidence>
<keyword evidence="1" id="KW-1133">Transmembrane helix</keyword>
<evidence type="ECO:0000313" key="2">
    <source>
        <dbReference type="EMBL" id="KAG8555389.1"/>
    </source>
</evidence>
<proteinExistence type="predicted"/>